<reference evidence="3 4" key="1">
    <citation type="submission" date="2016-10" db="EMBL/GenBank/DDBJ databases">
        <authorList>
            <person name="de Groot N.N."/>
        </authorList>
    </citation>
    <scope>NUCLEOTIDE SEQUENCE [LARGE SCALE GENOMIC DNA]</scope>
    <source>
        <strain evidence="3 4">AA1</strain>
    </source>
</reference>
<feature type="transmembrane region" description="Helical" evidence="2">
    <location>
        <begin position="111"/>
        <end position="128"/>
    </location>
</feature>
<feature type="transmembrane region" description="Helical" evidence="2">
    <location>
        <begin position="46"/>
        <end position="62"/>
    </location>
</feature>
<feature type="transmembrane region" description="Helical" evidence="2">
    <location>
        <begin position="414"/>
        <end position="434"/>
    </location>
</feature>
<keyword evidence="2" id="KW-0812">Transmembrane</keyword>
<dbReference type="RefSeq" id="WP_092210344.1">
    <property type="nucleotide sequence ID" value="NZ_FMUX01000005.1"/>
</dbReference>
<evidence type="ECO:0000256" key="1">
    <source>
        <dbReference type="PIRNR" id="PIRNR005348"/>
    </source>
</evidence>
<dbReference type="AlphaFoldDB" id="A0A1G5E546"/>
<sequence>MSTATTAVMPAQGLRDYKIMGIPLPFFLVLTGVVFLTTYLQVLPKGMVGAFPLMMALGAIFNEIGDRTPGIKDYLGGGPILIIFGSAALVTYGVLPQPSVKIMTSFMKSESFLSFYIAALITGSILGMDRKLLIRASVRYLPVILGGVAVSIVMTGTVGMLMGYGFKEAILYIAIPIMGGGMGAGAVPLSQIFGSTLNLDPAAMMSRMVPALALGNAFAIVAAGILDKIGKSSPSLTGNGTLMKNQDAVAEEKEEEPTIDYQLMGIGLLMATTFFVFGKLLGSFIPLHSYALMIISVAVVKALGILPRKYELGAFQWFRFVMVSMTPALLVGIGVAYTNLNQVIDAFSIQYVVLVAVTVVGSIIGSGFVGRLFGFYPIEAAITGGLCMANMGGTGDVAVLSASKRMDLMPFAQISSRIGGAFMLILATAALKMIV</sequence>
<dbReference type="OrthoDB" id="8584824at2"/>
<feature type="transmembrane region" description="Helical" evidence="2">
    <location>
        <begin position="74"/>
        <end position="95"/>
    </location>
</feature>
<keyword evidence="1 2" id="KW-0472">Membrane</keyword>
<dbReference type="PANTHER" id="PTHR40033">
    <property type="entry name" value="NA(+)-MALATE SYMPORTER"/>
    <property type="match status" value="1"/>
</dbReference>
<dbReference type="GO" id="GO:0008514">
    <property type="term" value="F:organic anion transmembrane transporter activity"/>
    <property type="evidence" value="ECO:0007669"/>
    <property type="project" value="InterPro"/>
</dbReference>
<feature type="transmembrane region" description="Helical" evidence="2">
    <location>
        <begin position="349"/>
        <end position="369"/>
    </location>
</feature>
<feature type="transmembrane region" description="Helical" evidence="2">
    <location>
        <begin position="21"/>
        <end position="40"/>
    </location>
</feature>
<feature type="transmembrane region" description="Helical" evidence="2">
    <location>
        <begin position="317"/>
        <end position="337"/>
    </location>
</feature>
<dbReference type="InterPro" id="IPR004679">
    <property type="entry name" value="2-OHcarboxylate_transport"/>
</dbReference>
<organism evidence="3 4">
    <name type="scientific">Desulfoluna spongiiphila</name>
    <dbReference type="NCBI Taxonomy" id="419481"/>
    <lineage>
        <taxon>Bacteria</taxon>
        <taxon>Pseudomonadati</taxon>
        <taxon>Thermodesulfobacteriota</taxon>
        <taxon>Desulfobacteria</taxon>
        <taxon>Desulfobacterales</taxon>
        <taxon>Desulfolunaceae</taxon>
        <taxon>Desulfoluna</taxon>
    </lineage>
</organism>
<dbReference type="PIRSF" id="PIRSF005348">
    <property type="entry name" value="YxkH"/>
    <property type="match status" value="1"/>
</dbReference>
<name>A0A1G5E546_9BACT</name>
<keyword evidence="1" id="KW-0813">Transport</keyword>
<feature type="transmembrane region" description="Helical" evidence="2">
    <location>
        <begin position="169"/>
        <end position="187"/>
    </location>
</feature>
<accession>A0A1G5E546</accession>
<keyword evidence="1" id="KW-0769">Symport</keyword>
<evidence type="ECO:0000256" key="2">
    <source>
        <dbReference type="SAM" id="Phobius"/>
    </source>
</evidence>
<dbReference type="GO" id="GO:0005886">
    <property type="term" value="C:plasma membrane"/>
    <property type="evidence" value="ECO:0007669"/>
    <property type="project" value="UniProtKB-UniRule"/>
</dbReference>
<protein>
    <submittedName>
        <fullName evidence="3">Citrate carrier protein, CCS family</fullName>
    </submittedName>
</protein>
<evidence type="ECO:0000313" key="3">
    <source>
        <dbReference type="EMBL" id="SCY22153.1"/>
    </source>
</evidence>
<dbReference type="GO" id="GO:0015293">
    <property type="term" value="F:symporter activity"/>
    <property type="evidence" value="ECO:0007669"/>
    <property type="project" value="UniProtKB-UniRule"/>
</dbReference>
<keyword evidence="2" id="KW-1133">Transmembrane helix</keyword>
<keyword evidence="4" id="KW-1185">Reference proteome</keyword>
<proteinExistence type="inferred from homology"/>
<feature type="transmembrane region" description="Helical" evidence="2">
    <location>
        <begin position="208"/>
        <end position="226"/>
    </location>
</feature>
<comment type="similarity">
    <text evidence="1">Belongs to the 2-hydroxycarboxylate transporter (2-HCT) (TC 2.A.24) family.</text>
</comment>
<feature type="transmembrane region" description="Helical" evidence="2">
    <location>
        <begin position="140"/>
        <end position="163"/>
    </location>
</feature>
<evidence type="ECO:0000313" key="4">
    <source>
        <dbReference type="Proteomes" id="UP000198870"/>
    </source>
</evidence>
<dbReference type="PANTHER" id="PTHR40033:SF1">
    <property type="entry name" value="CITRATE-SODIUM SYMPORTER"/>
    <property type="match status" value="1"/>
</dbReference>
<dbReference type="EMBL" id="FMUX01000005">
    <property type="protein sequence ID" value="SCY22153.1"/>
    <property type="molecule type" value="Genomic_DNA"/>
</dbReference>
<feature type="transmembrane region" description="Helical" evidence="2">
    <location>
        <begin position="287"/>
        <end position="305"/>
    </location>
</feature>
<dbReference type="Proteomes" id="UP000198870">
    <property type="component" value="Unassembled WGS sequence"/>
</dbReference>
<gene>
    <name evidence="3" type="ORF">SAMN05216233_105179</name>
</gene>
<dbReference type="STRING" id="419481.SAMN05216233_105179"/>
<feature type="transmembrane region" description="Helical" evidence="2">
    <location>
        <begin position="381"/>
        <end position="402"/>
    </location>
</feature>
<dbReference type="Pfam" id="PF03390">
    <property type="entry name" value="2HCT"/>
    <property type="match status" value="1"/>
</dbReference>